<feature type="transmembrane region" description="Helical" evidence="1">
    <location>
        <begin position="7"/>
        <end position="24"/>
    </location>
</feature>
<accession>A0A9D1R9V4</accession>
<protein>
    <submittedName>
        <fullName evidence="2">ABC transporter permease</fullName>
    </submittedName>
</protein>
<dbReference type="Proteomes" id="UP000824265">
    <property type="component" value="Unassembled WGS sequence"/>
</dbReference>
<evidence type="ECO:0000313" key="3">
    <source>
        <dbReference type="Proteomes" id="UP000824265"/>
    </source>
</evidence>
<keyword evidence="1" id="KW-1133">Transmembrane helix</keyword>
<proteinExistence type="predicted"/>
<keyword evidence="1" id="KW-0472">Membrane</keyword>
<sequence length="144" mass="16662">MRYLKELMLAAVGGVLYVALELVWRGHSHWTMFCLGGLCFVCIGQINEMIPWCMPLWKQALIGAVIITGLEFLTGCIVNLGLGWRVWDYSGMPMNLLGQICVPYMLLWIPVSLAAIILDDWLRYWMFGEERPHYCIWSRKEKMS</sequence>
<reference evidence="2" key="1">
    <citation type="journal article" date="2021" name="PeerJ">
        <title>Extensive microbial diversity within the chicken gut microbiome revealed by metagenomics and culture.</title>
        <authorList>
            <person name="Gilroy R."/>
            <person name="Ravi A."/>
            <person name="Getino M."/>
            <person name="Pursley I."/>
            <person name="Horton D.L."/>
            <person name="Alikhan N.F."/>
            <person name="Baker D."/>
            <person name="Gharbi K."/>
            <person name="Hall N."/>
            <person name="Watson M."/>
            <person name="Adriaenssens E.M."/>
            <person name="Foster-Nyarko E."/>
            <person name="Jarju S."/>
            <person name="Secka A."/>
            <person name="Antonio M."/>
            <person name="Oren A."/>
            <person name="Chaudhuri R.R."/>
            <person name="La Ragione R."/>
            <person name="Hildebrand F."/>
            <person name="Pallen M.J."/>
        </authorList>
    </citation>
    <scope>NUCLEOTIDE SEQUENCE</scope>
    <source>
        <strain evidence="2">CHK195-6426</strain>
    </source>
</reference>
<name>A0A9D1R9V4_9FIRM</name>
<dbReference type="Pfam" id="PF06541">
    <property type="entry name" value="ABC_trans_CmpB"/>
    <property type="match status" value="1"/>
</dbReference>
<dbReference type="EMBL" id="DXGH01000073">
    <property type="protein sequence ID" value="HIW82661.1"/>
    <property type="molecule type" value="Genomic_DNA"/>
</dbReference>
<keyword evidence="1" id="KW-0812">Transmembrane</keyword>
<dbReference type="AlphaFoldDB" id="A0A9D1R9V4"/>
<evidence type="ECO:0000256" key="1">
    <source>
        <dbReference type="SAM" id="Phobius"/>
    </source>
</evidence>
<feature type="transmembrane region" description="Helical" evidence="1">
    <location>
        <begin position="96"/>
        <end position="118"/>
    </location>
</feature>
<organism evidence="2 3">
    <name type="scientific">Candidatus Acetatifactor stercoripullorum</name>
    <dbReference type="NCBI Taxonomy" id="2838414"/>
    <lineage>
        <taxon>Bacteria</taxon>
        <taxon>Bacillati</taxon>
        <taxon>Bacillota</taxon>
        <taxon>Clostridia</taxon>
        <taxon>Lachnospirales</taxon>
        <taxon>Lachnospiraceae</taxon>
        <taxon>Acetatifactor</taxon>
    </lineage>
</organism>
<comment type="caution">
    <text evidence="2">The sequence shown here is derived from an EMBL/GenBank/DDBJ whole genome shotgun (WGS) entry which is preliminary data.</text>
</comment>
<reference evidence="2" key="2">
    <citation type="submission" date="2021-04" db="EMBL/GenBank/DDBJ databases">
        <authorList>
            <person name="Gilroy R."/>
        </authorList>
    </citation>
    <scope>NUCLEOTIDE SEQUENCE</scope>
    <source>
        <strain evidence="2">CHK195-6426</strain>
    </source>
</reference>
<gene>
    <name evidence="2" type="ORF">H9742_14265</name>
</gene>
<evidence type="ECO:0000313" key="2">
    <source>
        <dbReference type="EMBL" id="HIW82661.1"/>
    </source>
</evidence>
<feature type="transmembrane region" description="Helical" evidence="1">
    <location>
        <begin position="60"/>
        <end position="84"/>
    </location>
</feature>
<dbReference type="InterPro" id="IPR010540">
    <property type="entry name" value="CmpB_TMEM229"/>
</dbReference>